<evidence type="ECO:0000313" key="2">
    <source>
        <dbReference type="EMBL" id="ALN80363.1"/>
    </source>
</evidence>
<dbReference type="InterPro" id="IPR039448">
    <property type="entry name" value="Beta_helix"/>
</dbReference>
<organism evidence="2 3">
    <name type="scientific">Lysobacter antibioticus</name>
    <dbReference type="NCBI Taxonomy" id="84531"/>
    <lineage>
        <taxon>Bacteria</taxon>
        <taxon>Pseudomonadati</taxon>
        <taxon>Pseudomonadota</taxon>
        <taxon>Gammaproteobacteria</taxon>
        <taxon>Lysobacterales</taxon>
        <taxon>Lysobacteraceae</taxon>
        <taxon>Lysobacter</taxon>
    </lineage>
</organism>
<sequence>MSGIECDASGRAARPTTPPGSPACFITTCNPTQDTAAASGCAFLRGTTARFAIRRLIGALKRIFMRSFLFSSLALSAAMFSANAFACDTVVTSANPHIMAPGKYCLTRNLDVPIVITGGEIEFDCKGRTLANPDPNGGGPAAITVDSWSKVTVRNCRIEGYSFGIHLRTRSGDQLLNNTVVRPYDAGIVIIGDSPPDGEGARVVGNRVIDYGNPNISPWREAIQITMAPRTVVTNNVIAGYNGGGLLVDRSADVQATGNQFLDFPDNTDRIIELRDSPRARLVHNSIMLRTRSGVRGLIGGGSATCIENVAINTAPSGFSECAVTRYNVEEPSPFPPQPLR</sequence>
<dbReference type="RefSeq" id="WP_082638364.1">
    <property type="nucleotide sequence ID" value="NZ_CP013141.1"/>
</dbReference>
<dbReference type="InterPro" id="IPR006626">
    <property type="entry name" value="PbH1"/>
</dbReference>
<evidence type="ECO:0000259" key="1">
    <source>
        <dbReference type="Pfam" id="PF13229"/>
    </source>
</evidence>
<reference evidence="2 3" key="1">
    <citation type="journal article" date="2015" name="BMC Genomics">
        <title>Comparative genomics and metabolic profiling of the genus Lysobacter.</title>
        <authorList>
            <person name="de Bruijn I."/>
            <person name="Cheng X."/>
            <person name="de Jager V."/>
            <person name="Exposito R.G."/>
            <person name="Watrous J."/>
            <person name="Patel N."/>
            <person name="Postma J."/>
            <person name="Dorrestein P.C."/>
            <person name="Kobayashi D."/>
            <person name="Raaijmakers J.M."/>
        </authorList>
    </citation>
    <scope>NUCLEOTIDE SEQUENCE [LARGE SCALE GENOMIC DNA]</scope>
    <source>
        <strain evidence="2 3">76</strain>
    </source>
</reference>
<dbReference type="Gene3D" id="2.160.20.10">
    <property type="entry name" value="Single-stranded right-handed beta-helix, Pectin lyase-like"/>
    <property type="match status" value="1"/>
</dbReference>
<dbReference type="EMBL" id="CP011129">
    <property type="protein sequence ID" value="ALN80363.1"/>
    <property type="molecule type" value="Genomic_DNA"/>
</dbReference>
<dbReference type="AlphaFoldDB" id="A0A0S2FA37"/>
<dbReference type="SUPFAM" id="SSF51126">
    <property type="entry name" value="Pectin lyase-like"/>
    <property type="match status" value="1"/>
</dbReference>
<name>A0A0S2FA37_LYSAN</name>
<dbReference type="OrthoDB" id="6020340at2"/>
<evidence type="ECO:0000313" key="3">
    <source>
        <dbReference type="Proteomes" id="UP000060787"/>
    </source>
</evidence>
<dbReference type="InterPro" id="IPR011050">
    <property type="entry name" value="Pectin_lyase_fold/virulence"/>
</dbReference>
<dbReference type="Proteomes" id="UP000060787">
    <property type="component" value="Chromosome"/>
</dbReference>
<feature type="domain" description="Right handed beta helix" evidence="1">
    <location>
        <begin position="131"/>
        <end position="261"/>
    </location>
</feature>
<gene>
    <name evidence="2" type="ORF">LA76x_2228</name>
</gene>
<proteinExistence type="predicted"/>
<dbReference type="KEGG" id="lab:LA76x_2228"/>
<dbReference type="SMART" id="SM00710">
    <property type="entry name" value="PbH1"/>
    <property type="match status" value="4"/>
</dbReference>
<dbReference type="InterPro" id="IPR012334">
    <property type="entry name" value="Pectin_lyas_fold"/>
</dbReference>
<dbReference type="PATRIC" id="fig|84531.8.peg.2242"/>
<protein>
    <submittedName>
        <fullName evidence="2">Right handed beta helix region family protein</fullName>
    </submittedName>
</protein>
<dbReference type="Pfam" id="PF13229">
    <property type="entry name" value="Beta_helix"/>
    <property type="match status" value="1"/>
</dbReference>
<keyword evidence="3" id="KW-1185">Reference proteome</keyword>
<accession>A0A0S2FA37</accession>
<dbReference type="STRING" id="84531.LA76x_2228"/>